<dbReference type="InterPro" id="IPR025700">
    <property type="entry name" value="Lys/Orn_oxygenase"/>
</dbReference>
<dbReference type="Gene3D" id="3.50.50.60">
    <property type="entry name" value="FAD/NAD(P)-binding domain"/>
    <property type="match status" value="1"/>
</dbReference>
<comment type="similarity">
    <text evidence="3">Belongs to the lysine N(6)-hydroxylase/L-ornithine N(5)-oxygenase family.</text>
</comment>
<feature type="region of interest" description="Disordered" evidence="11">
    <location>
        <begin position="495"/>
        <end position="543"/>
    </location>
</feature>
<dbReference type="GO" id="GO:0006879">
    <property type="term" value="P:intracellular iron ion homeostasis"/>
    <property type="evidence" value="ECO:0007669"/>
    <property type="project" value="TreeGrafter"/>
</dbReference>
<dbReference type="SUPFAM" id="SSF51905">
    <property type="entry name" value="FAD/NAD(P)-binding domain"/>
    <property type="match status" value="1"/>
</dbReference>
<dbReference type="Pfam" id="PF13434">
    <property type="entry name" value="Lys_Orn_oxgnase"/>
    <property type="match status" value="1"/>
</dbReference>
<comment type="pathway">
    <text evidence="2">Siderophore biosynthesis.</text>
</comment>
<dbReference type="OrthoDB" id="3519933at2759"/>
<evidence type="ECO:0000256" key="11">
    <source>
        <dbReference type="SAM" id="MobiDB-lite"/>
    </source>
</evidence>
<dbReference type="RefSeq" id="XP_025360108.1">
    <property type="nucleotide sequence ID" value="XM_025504565.1"/>
</dbReference>
<comment type="catalytic activity">
    <reaction evidence="10">
        <text>L-ornithine + NADH + O2 = N(5)-hydroxy-L-ornithine + NAD(+) + H2O</text>
        <dbReference type="Rhea" id="RHEA:41512"/>
        <dbReference type="ChEBI" id="CHEBI:15377"/>
        <dbReference type="ChEBI" id="CHEBI:15379"/>
        <dbReference type="ChEBI" id="CHEBI:46911"/>
        <dbReference type="ChEBI" id="CHEBI:57540"/>
        <dbReference type="ChEBI" id="CHEBI:57945"/>
        <dbReference type="ChEBI" id="CHEBI:78275"/>
        <dbReference type="EC" id="1.14.13.196"/>
    </reaction>
</comment>
<keyword evidence="7" id="KW-0521">NADP</keyword>
<dbReference type="EC" id="1.14.13.196" evidence="4"/>
<evidence type="ECO:0000256" key="7">
    <source>
        <dbReference type="ARBA" id="ARBA00022857"/>
    </source>
</evidence>
<dbReference type="PANTHER" id="PTHR42802:SF1">
    <property type="entry name" value="L-ORNITHINE N(5)-MONOOXYGENASE"/>
    <property type="match status" value="1"/>
</dbReference>
<proteinExistence type="inferred from homology"/>
<feature type="compositionally biased region" description="Low complexity" evidence="11">
    <location>
        <begin position="499"/>
        <end position="527"/>
    </location>
</feature>
<protein>
    <recommendedName>
        <fullName evidence="4">L-ornithine N(5)-monooxygenase [NAD(P)H]</fullName>
        <ecNumber evidence="4">1.14.13.196</ecNumber>
    </recommendedName>
</protein>
<evidence type="ECO:0000256" key="5">
    <source>
        <dbReference type="ARBA" id="ARBA00022630"/>
    </source>
</evidence>
<evidence type="ECO:0000313" key="12">
    <source>
        <dbReference type="EMBL" id="PWN25496.1"/>
    </source>
</evidence>
<dbReference type="EMBL" id="KZ819675">
    <property type="protein sequence ID" value="PWN25496.1"/>
    <property type="molecule type" value="Genomic_DNA"/>
</dbReference>
<dbReference type="InterPro" id="IPR036188">
    <property type="entry name" value="FAD/NAD-bd_sf"/>
</dbReference>
<evidence type="ECO:0000256" key="2">
    <source>
        <dbReference type="ARBA" id="ARBA00004924"/>
    </source>
</evidence>
<reference evidence="12 13" key="1">
    <citation type="journal article" date="2018" name="Mol. Biol. Evol.">
        <title>Broad Genomic Sampling Reveals a Smut Pathogenic Ancestry of the Fungal Clade Ustilaginomycotina.</title>
        <authorList>
            <person name="Kijpornyongpan T."/>
            <person name="Mondo S.J."/>
            <person name="Barry K."/>
            <person name="Sandor L."/>
            <person name="Lee J."/>
            <person name="Lipzen A."/>
            <person name="Pangilinan J."/>
            <person name="LaButti K."/>
            <person name="Hainaut M."/>
            <person name="Henrissat B."/>
            <person name="Grigoriev I.V."/>
            <person name="Spatafora J.W."/>
            <person name="Aime M.C."/>
        </authorList>
    </citation>
    <scope>NUCLEOTIDE SEQUENCE [LARGE SCALE GENOMIC DNA]</scope>
    <source>
        <strain evidence="12 13">MCA 5214</strain>
    </source>
</reference>
<organism evidence="12 13">
    <name type="scientific">Jaminaea rosea</name>
    <dbReference type="NCBI Taxonomy" id="1569628"/>
    <lineage>
        <taxon>Eukaryota</taxon>
        <taxon>Fungi</taxon>
        <taxon>Dikarya</taxon>
        <taxon>Basidiomycota</taxon>
        <taxon>Ustilaginomycotina</taxon>
        <taxon>Exobasidiomycetes</taxon>
        <taxon>Microstromatales</taxon>
        <taxon>Microstromatales incertae sedis</taxon>
        <taxon>Jaminaea</taxon>
    </lineage>
</organism>
<evidence type="ECO:0000313" key="13">
    <source>
        <dbReference type="Proteomes" id="UP000245884"/>
    </source>
</evidence>
<evidence type="ECO:0000256" key="10">
    <source>
        <dbReference type="ARBA" id="ARBA00049248"/>
    </source>
</evidence>
<comment type="cofactor">
    <cofactor evidence="1">
        <name>FAD</name>
        <dbReference type="ChEBI" id="CHEBI:57692"/>
    </cofactor>
</comment>
<name>A0A316UJQ2_9BASI</name>
<keyword evidence="8" id="KW-0560">Oxidoreductase</keyword>
<evidence type="ECO:0000256" key="3">
    <source>
        <dbReference type="ARBA" id="ARBA00007588"/>
    </source>
</evidence>
<evidence type="ECO:0000256" key="4">
    <source>
        <dbReference type="ARBA" id="ARBA00012881"/>
    </source>
</evidence>
<keyword evidence="5" id="KW-0285">Flavoprotein</keyword>
<keyword evidence="6" id="KW-0274">FAD</keyword>
<accession>A0A316UJQ2</accession>
<evidence type="ECO:0000256" key="9">
    <source>
        <dbReference type="ARBA" id="ARBA00047598"/>
    </source>
</evidence>
<evidence type="ECO:0000256" key="6">
    <source>
        <dbReference type="ARBA" id="ARBA00022827"/>
    </source>
</evidence>
<dbReference type="Proteomes" id="UP000245884">
    <property type="component" value="Unassembled WGS sequence"/>
</dbReference>
<sequence length="654" mass="71582">MQQPQQQQEPEIYDLFGIGFGPANVALAISLSESEEAQKRGLKFGFMERRPSFAWHPVLLLPGAQLQVSPLKDLATMRDPTSTFTFVNYLHKMGRLSASINREANIPSRREWSAYLTWCAERLSHLVNYGEEVVCIEPVANYGSSPSCVDHALSKAQPASTGNSVRLLRITSRRHGSDELVVRLARNITVGVGGSPSIPHQFSHIYPKQPWEQASRIVHSGTFLPSLNAIEPELAAAVEQRLGRSSPASKTNWPLRFAVIGAGQSSAEMLLHLRRTFPSAHIQMIFRASAIVPSDDSSFVNSAAFDPERTDAFWKAGEQEREAWRTEFKRTNYSVVRNDVLNELSEVMYDQKIELPALYPGSDGPAEGRVEITPNTFVETADTVKVDGLEQVRLVIKSMKTAEPATMLDFDAVFMGTGFIRRADSLNFLSPLRDHLPILDVENASKRRAALGFSDDDDTRTMAGEDEAAKEMVRERVRGITRDYRLVPYLSDSFTPKARSSSRSPSTSVSPSRQRSAASSRRNSSTSDETLANNGGEFEDSAAARPRFEPNIYSFGGNEATHGLSDSLLSICAWRAGEVTDSLLKRLPLRPAVEGEGEGEKDSALADAEAKTAGILAISGGEARRASTSVETAKAKAQAAAAKVLPASMAHLSI</sequence>
<evidence type="ECO:0000256" key="1">
    <source>
        <dbReference type="ARBA" id="ARBA00001974"/>
    </source>
</evidence>
<dbReference type="PANTHER" id="PTHR42802">
    <property type="entry name" value="MONOOXYGENASE"/>
    <property type="match status" value="1"/>
</dbReference>
<dbReference type="GO" id="GO:0016491">
    <property type="term" value="F:oxidoreductase activity"/>
    <property type="evidence" value="ECO:0007669"/>
    <property type="project" value="UniProtKB-KW"/>
</dbReference>
<keyword evidence="13" id="KW-1185">Reference proteome</keyword>
<gene>
    <name evidence="12" type="ORF">BDZ90DRAFT_223209</name>
</gene>
<comment type="catalytic activity">
    <reaction evidence="9">
        <text>L-ornithine + NADPH + O2 = N(5)-hydroxy-L-ornithine + NADP(+) + H2O</text>
        <dbReference type="Rhea" id="RHEA:41508"/>
        <dbReference type="ChEBI" id="CHEBI:15377"/>
        <dbReference type="ChEBI" id="CHEBI:15379"/>
        <dbReference type="ChEBI" id="CHEBI:46911"/>
        <dbReference type="ChEBI" id="CHEBI:57783"/>
        <dbReference type="ChEBI" id="CHEBI:58349"/>
        <dbReference type="ChEBI" id="CHEBI:78275"/>
        <dbReference type="EC" id="1.14.13.196"/>
    </reaction>
</comment>
<dbReference type="AlphaFoldDB" id="A0A316UJQ2"/>
<dbReference type="GeneID" id="37026388"/>
<evidence type="ECO:0000256" key="8">
    <source>
        <dbReference type="ARBA" id="ARBA00023002"/>
    </source>
</evidence>
<dbReference type="STRING" id="1569628.A0A316UJQ2"/>